<dbReference type="Proteomes" id="UP000326268">
    <property type="component" value="Unassembled WGS sequence"/>
</dbReference>
<keyword evidence="2" id="KW-1185">Reference proteome</keyword>
<name>A0A5N6ZK24_9EURO</name>
<dbReference type="RefSeq" id="XP_031921063.1">
    <property type="nucleotide sequence ID" value="XM_032069239.1"/>
</dbReference>
<evidence type="ECO:0000313" key="1">
    <source>
        <dbReference type="EMBL" id="KAE8357982.1"/>
    </source>
</evidence>
<accession>A0A5N6ZK24</accession>
<organism evidence="1 2">
    <name type="scientific">Aspergillus caelatus</name>
    <dbReference type="NCBI Taxonomy" id="61420"/>
    <lineage>
        <taxon>Eukaryota</taxon>
        <taxon>Fungi</taxon>
        <taxon>Dikarya</taxon>
        <taxon>Ascomycota</taxon>
        <taxon>Pezizomycotina</taxon>
        <taxon>Eurotiomycetes</taxon>
        <taxon>Eurotiomycetidae</taxon>
        <taxon>Eurotiales</taxon>
        <taxon>Aspergillaceae</taxon>
        <taxon>Aspergillus</taxon>
        <taxon>Aspergillus subgen. Circumdati</taxon>
    </lineage>
</organism>
<dbReference type="GeneID" id="43653685"/>
<evidence type="ECO:0000313" key="2">
    <source>
        <dbReference type="Proteomes" id="UP000326268"/>
    </source>
</evidence>
<reference evidence="1 2" key="1">
    <citation type="submission" date="2019-04" db="EMBL/GenBank/DDBJ databases">
        <title>Friends and foes A comparative genomics studyof 23 Aspergillus species from section Flavi.</title>
        <authorList>
            <consortium name="DOE Joint Genome Institute"/>
            <person name="Kjaerbolling I."/>
            <person name="Vesth T."/>
            <person name="Frisvad J.C."/>
            <person name="Nybo J.L."/>
            <person name="Theobald S."/>
            <person name="Kildgaard S."/>
            <person name="Isbrandt T."/>
            <person name="Kuo A."/>
            <person name="Sato A."/>
            <person name="Lyhne E.K."/>
            <person name="Kogle M.E."/>
            <person name="Wiebenga A."/>
            <person name="Kun R.S."/>
            <person name="Lubbers R.J."/>
            <person name="Makela M.R."/>
            <person name="Barry K."/>
            <person name="Chovatia M."/>
            <person name="Clum A."/>
            <person name="Daum C."/>
            <person name="Haridas S."/>
            <person name="He G."/>
            <person name="LaButti K."/>
            <person name="Lipzen A."/>
            <person name="Mondo S."/>
            <person name="Riley R."/>
            <person name="Salamov A."/>
            <person name="Simmons B.A."/>
            <person name="Magnuson J.K."/>
            <person name="Henrissat B."/>
            <person name="Mortensen U.H."/>
            <person name="Larsen T.O."/>
            <person name="Devries R.P."/>
            <person name="Grigoriev I.V."/>
            <person name="Machida M."/>
            <person name="Baker S.E."/>
            <person name="Andersen M.R."/>
        </authorList>
    </citation>
    <scope>NUCLEOTIDE SEQUENCE [LARGE SCALE GENOMIC DNA]</scope>
    <source>
        <strain evidence="1 2">CBS 763.97</strain>
    </source>
</reference>
<gene>
    <name evidence="1" type="ORF">BDV27DRAFT_138422</name>
</gene>
<sequence length="82" mass="9631">MVTTRLQPFPSFLHLCGEEWNYLDHARFRQTQVTTNQQGRNTRSREVPLETIYRSMLQLRNQVTSYVLIDPKGESPPDSPRP</sequence>
<dbReference type="EMBL" id="ML737940">
    <property type="protein sequence ID" value="KAE8357982.1"/>
    <property type="molecule type" value="Genomic_DNA"/>
</dbReference>
<protein>
    <submittedName>
        <fullName evidence="1">Uncharacterized protein</fullName>
    </submittedName>
</protein>
<dbReference type="AlphaFoldDB" id="A0A5N6ZK24"/>
<proteinExistence type="predicted"/>